<dbReference type="PROSITE" id="PS00816">
    <property type="entry name" value="AIPM_HOMOCIT_SYNTH_2"/>
    <property type="match status" value="1"/>
</dbReference>
<evidence type="ECO:0000256" key="8">
    <source>
        <dbReference type="ARBA" id="ARBA00023304"/>
    </source>
</evidence>
<dbReference type="InterPro" id="IPR005671">
    <property type="entry name" value="LeuA_bact_synth"/>
</dbReference>
<protein>
    <recommendedName>
        <fullName evidence="3">2-isopropylmalate synthase</fullName>
        <ecNumber evidence="3">2.3.3.13</ecNumber>
    </recommendedName>
</protein>
<dbReference type="Pfam" id="PF08502">
    <property type="entry name" value="LeuA_dimer"/>
    <property type="match status" value="1"/>
</dbReference>
<evidence type="ECO:0000259" key="11">
    <source>
        <dbReference type="PROSITE" id="PS50991"/>
    </source>
</evidence>
<evidence type="ECO:0000256" key="3">
    <source>
        <dbReference type="ARBA" id="ARBA00012973"/>
    </source>
</evidence>
<dbReference type="SUPFAM" id="SSF51569">
    <property type="entry name" value="Aldolase"/>
    <property type="match status" value="1"/>
</dbReference>
<dbReference type="NCBIfam" id="TIGR00973">
    <property type="entry name" value="leuA_bact"/>
    <property type="match status" value="1"/>
</dbReference>
<dbReference type="Gene3D" id="3.20.20.70">
    <property type="entry name" value="Aldolase class I"/>
    <property type="match status" value="1"/>
</dbReference>
<keyword evidence="10" id="KW-0732">Signal</keyword>
<dbReference type="PROSITE" id="PS00815">
    <property type="entry name" value="AIPM_HOMOCIT_SYNTH_1"/>
    <property type="match status" value="1"/>
</dbReference>
<organism evidence="12">
    <name type="scientific">Guillardia theta</name>
    <name type="common">Cryptophyte</name>
    <name type="synonym">Cryptomonas phi</name>
    <dbReference type="NCBI Taxonomy" id="55529"/>
    <lineage>
        <taxon>Eukaryota</taxon>
        <taxon>Cryptophyceae</taxon>
        <taxon>Pyrenomonadales</taxon>
        <taxon>Geminigeraceae</taxon>
        <taxon>Guillardia</taxon>
    </lineage>
</organism>
<dbReference type="GO" id="GO:0003852">
    <property type="term" value="F:2-isopropylmalate synthase activity"/>
    <property type="evidence" value="ECO:0007669"/>
    <property type="project" value="UniProtKB-EC"/>
</dbReference>
<dbReference type="EC" id="2.3.3.13" evidence="3"/>
<dbReference type="FunFam" id="1.10.238.260:FF:000001">
    <property type="entry name" value="2-isopropylmalate synthase"/>
    <property type="match status" value="1"/>
</dbReference>
<evidence type="ECO:0000256" key="2">
    <source>
        <dbReference type="ARBA" id="ARBA00009396"/>
    </source>
</evidence>
<keyword evidence="5" id="KW-0028">Amino-acid biosynthesis</keyword>
<dbReference type="FunFam" id="3.20.20.70:FF:000010">
    <property type="entry name" value="2-isopropylmalate synthase"/>
    <property type="match status" value="1"/>
</dbReference>
<keyword evidence="6" id="KW-0808">Transferase</keyword>
<dbReference type="EMBL" id="HBKN01006484">
    <property type="protein sequence ID" value="CAE2261485.1"/>
    <property type="molecule type" value="Transcribed_RNA"/>
</dbReference>
<dbReference type="Pfam" id="PF00682">
    <property type="entry name" value="HMGL-like"/>
    <property type="match status" value="1"/>
</dbReference>
<dbReference type="InterPro" id="IPR000891">
    <property type="entry name" value="PYR_CT"/>
</dbReference>
<dbReference type="GO" id="GO:0009098">
    <property type="term" value="P:L-leucine biosynthetic process"/>
    <property type="evidence" value="ECO:0007669"/>
    <property type="project" value="UniProtKB-UniPathway"/>
</dbReference>
<dbReference type="Gene3D" id="3.30.160.270">
    <property type="match status" value="1"/>
</dbReference>
<comment type="similarity">
    <text evidence="2">Belongs to the alpha-IPM synthase/homocitrate synthase family. LeuA type 1 subfamily.</text>
</comment>
<feature type="chain" id="PRO_5031008010" description="2-isopropylmalate synthase" evidence="10">
    <location>
        <begin position="26"/>
        <end position="667"/>
    </location>
</feature>
<keyword evidence="8" id="KW-0100">Branched-chain amino acid biosynthesis</keyword>
<evidence type="ECO:0000256" key="9">
    <source>
        <dbReference type="SAM" id="MobiDB-lite"/>
    </source>
</evidence>
<dbReference type="Gene3D" id="1.10.238.260">
    <property type="match status" value="1"/>
</dbReference>
<evidence type="ECO:0000313" key="12">
    <source>
        <dbReference type="EMBL" id="CAE2261485.1"/>
    </source>
</evidence>
<feature type="domain" description="Pyruvate carboxyltransferase" evidence="11">
    <location>
        <begin position="122"/>
        <end position="384"/>
    </location>
</feature>
<dbReference type="GO" id="GO:0010177">
    <property type="term" value="F:methylthioalkylmalate synthase activity"/>
    <property type="evidence" value="ECO:0007669"/>
    <property type="project" value="UniProtKB-ARBA"/>
</dbReference>
<dbReference type="InterPro" id="IPR002034">
    <property type="entry name" value="AIPM/Hcit_synth_CS"/>
</dbReference>
<dbReference type="GO" id="GO:0046872">
    <property type="term" value="F:metal ion binding"/>
    <property type="evidence" value="ECO:0007669"/>
    <property type="project" value="UniProtKB-KW"/>
</dbReference>
<dbReference type="InterPro" id="IPR013709">
    <property type="entry name" value="2-isopropylmalate_synth_dimer"/>
</dbReference>
<dbReference type="PANTHER" id="PTHR10277">
    <property type="entry name" value="HOMOCITRATE SYNTHASE-RELATED"/>
    <property type="match status" value="1"/>
</dbReference>
<evidence type="ECO:0000256" key="5">
    <source>
        <dbReference type="ARBA" id="ARBA00022605"/>
    </source>
</evidence>
<accession>A0A7S4JFN9</accession>
<evidence type="ECO:0000256" key="7">
    <source>
        <dbReference type="ARBA" id="ARBA00022723"/>
    </source>
</evidence>
<sequence length="667" mass="72038">MLRMPQQPHWIARAADMLRFTVVAAACAASSASIMPQFSSWRQDSSSLLAFSPSSALLLPQSRLSSTCSFVKPSSPPTARCRGMRFVRPGSLRMSGGEMNMKPINVKPSKHDLETGRDPTRVKVFDTTLRDGEQSPGCSMTSDEKMQVAKQLARMGVDVIEAGFPIASNDDFLAVKQIADVVGNYENPPIICGLARATEGDIRRCADAVKGARFPRIHTFIATSDIHMEHKLRKSREEVLKITKQMVTLAKSLVDDVEFSAEDALRSDRAFLAQVFSVAIKAGATTINVPDTVGFTTPTEFKETIEYLRKHTEGIEDVTISVHGHDDLGMAVANFLGAIEGGARQVEVTVNGIGERAGNAAMEEVVMALHVRKSYYNPMFGRPADSNDALTNIVLKEIHRSSRLVTSLTGMMVQPNKAIVGANAFAHESGIHQDGMLKNKLTYEIIDASTIGLDNSDGIVLGKHSGRAAFKARLADLGIVLNEDETNKAFIRFKDLADKKKEITNADLESIVNDEAQDLAANRFKVMHVQVTCGISMVPTATVTLRDEKDDLELTDASTGTGPVDAAFQAVNRLCGIQGGGQANAADVKLMEYSVSSVTAGIDALGEVTVRLQDPRSGRVFLGRAADTDVVVASCVAYVNALNRLILQRSDLAPKLHPQLSVAGKAI</sequence>
<dbReference type="Pfam" id="PF22617">
    <property type="entry name" value="HCS_D2"/>
    <property type="match status" value="1"/>
</dbReference>
<dbReference type="UniPathway" id="UPA00048">
    <property type="reaction ID" value="UER00070"/>
</dbReference>
<dbReference type="InterPro" id="IPR054691">
    <property type="entry name" value="LeuA/HCS_post-cat"/>
</dbReference>
<feature type="signal peptide" evidence="10">
    <location>
        <begin position="1"/>
        <end position="25"/>
    </location>
</feature>
<evidence type="ECO:0000256" key="10">
    <source>
        <dbReference type="SAM" id="SignalP"/>
    </source>
</evidence>
<keyword evidence="7" id="KW-0479">Metal-binding</keyword>
<name>A0A7S4JFN9_GUITH</name>
<evidence type="ECO:0000256" key="1">
    <source>
        <dbReference type="ARBA" id="ARBA00004689"/>
    </source>
</evidence>
<proteinExistence type="inferred from homology"/>
<dbReference type="InterPro" id="IPR013785">
    <property type="entry name" value="Aldolase_TIM"/>
</dbReference>
<comment type="pathway">
    <text evidence="1">Amino-acid biosynthesis; L-leucine biosynthesis; L-leucine from 3-methyl-2-oxobutanoate: step 1/4.</text>
</comment>
<dbReference type="CDD" id="cd07940">
    <property type="entry name" value="DRE_TIM_IPMS"/>
    <property type="match status" value="1"/>
</dbReference>
<feature type="region of interest" description="Disordered" evidence="9">
    <location>
        <begin position="97"/>
        <end position="117"/>
    </location>
</feature>
<dbReference type="InterPro" id="IPR050073">
    <property type="entry name" value="2-IPM_HCS-like"/>
</dbReference>
<dbReference type="NCBIfam" id="NF002086">
    <property type="entry name" value="PRK00915.1-3"/>
    <property type="match status" value="1"/>
</dbReference>
<evidence type="ECO:0000256" key="4">
    <source>
        <dbReference type="ARBA" id="ARBA00022430"/>
    </source>
</evidence>
<dbReference type="PROSITE" id="PS50991">
    <property type="entry name" value="PYR_CT"/>
    <property type="match status" value="1"/>
</dbReference>
<dbReference type="AlphaFoldDB" id="A0A7S4JFN9"/>
<dbReference type="HAMAP" id="MF_01025">
    <property type="entry name" value="LeuA_type1"/>
    <property type="match status" value="1"/>
</dbReference>
<reference evidence="12" key="1">
    <citation type="submission" date="2021-01" db="EMBL/GenBank/DDBJ databases">
        <authorList>
            <person name="Corre E."/>
            <person name="Pelletier E."/>
            <person name="Niang G."/>
            <person name="Scheremetjew M."/>
            <person name="Finn R."/>
            <person name="Kale V."/>
            <person name="Holt S."/>
            <person name="Cochrane G."/>
            <person name="Meng A."/>
            <person name="Brown T."/>
            <person name="Cohen L."/>
        </authorList>
    </citation>
    <scope>NUCLEOTIDE SEQUENCE</scope>
    <source>
        <strain evidence="12">CCMP 2712</strain>
    </source>
</reference>
<evidence type="ECO:0000256" key="6">
    <source>
        <dbReference type="ARBA" id="ARBA00022679"/>
    </source>
</evidence>
<dbReference type="SUPFAM" id="SSF110921">
    <property type="entry name" value="2-isopropylmalate synthase LeuA, allosteric (dimerisation) domain"/>
    <property type="match status" value="1"/>
</dbReference>
<dbReference type="InterPro" id="IPR036230">
    <property type="entry name" value="LeuA_allosteric_dom_sf"/>
</dbReference>
<keyword evidence="4" id="KW-0432">Leucine biosynthesis</keyword>
<dbReference type="PANTHER" id="PTHR10277:SF9">
    <property type="entry name" value="2-ISOPROPYLMALATE SYNTHASE 1, CHLOROPLASTIC-RELATED"/>
    <property type="match status" value="1"/>
</dbReference>
<gene>
    <name evidence="12" type="ORF">GTHE00462_LOCUS5179</name>
</gene>
<dbReference type="SMART" id="SM00917">
    <property type="entry name" value="LeuA_dimer"/>
    <property type="match status" value="1"/>
</dbReference>